<dbReference type="InterPro" id="IPR005804">
    <property type="entry name" value="FA_desaturase_dom"/>
</dbReference>
<organism evidence="10 11">
    <name type="scientific">Folsomia candida</name>
    <name type="common">Springtail</name>
    <dbReference type="NCBI Taxonomy" id="158441"/>
    <lineage>
        <taxon>Eukaryota</taxon>
        <taxon>Metazoa</taxon>
        <taxon>Ecdysozoa</taxon>
        <taxon>Arthropoda</taxon>
        <taxon>Hexapoda</taxon>
        <taxon>Collembola</taxon>
        <taxon>Entomobryomorpha</taxon>
        <taxon>Isotomoidea</taxon>
        <taxon>Isotomidae</taxon>
        <taxon>Proisotominae</taxon>
        <taxon>Folsomia</taxon>
    </lineage>
</organism>
<keyword evidence="11" id="KW-1185">Reference proteome</keyword>
<keyword evidence="5" id="KW-0560">Oxidoreductase</keyword>
<dbReference type="PANTHER" id="PTHR19353">
    <property type="entry name" value="FATTY ACID DESATURASE 2"/>
    <property type="match status" value="1"/>
</dbReference>
<comment type="caution">
    <text evidence="10">The sequence shown here is derived from an EMBL/GenBank/DDBJ whole genome shotgun (WGS) entry which is preliminary data.</text>
</comment>
<evidence type="ECO:0000259" key="9">
    <source>
        <dbReference type="Pfam" id="PF00487"/>
    </source>
</evidence>
<comment type="similarity">
    <text evidence="2">Belongs to the fatty acid desaturase type 1 family.</text>
</comment>
<dbReference type="OMA" id="DLVMHPF"/>
<dbReference type="GO" id="GO:0016717">
    <property type="term" value="F:oxidoreductase activity, acting on paired donors, with oxidation of a pair of donors resulting in the reduction of molecular oxygen to two molecules of water"/>
    <property type="evidence" value="ECO:0007669"/>
    <property type="project" value="TreeGrafter"/>
</dbReference>
<comment type="subcellular location">
    <subcellularLocation>
        <location evidence="1">Membrane</location>
        <topology evidence="1">Multi-pass membrane protein</topology>
    </subcellularLocation>
</comment>
<evidence type="ECO:0000256" key="4">
    <source>
        <dbReference type="ARBA" id="ARBA00022989"/>
    </source>
</evidence>
<evidence type="ECO:0000256" key="8">
    <source>
        <dbReference type="SAM" id="Phobius"/>
    </source>
</evidence>
<keyword evidence="4 8" id="KW-1133">Transmembrane helix</keyword>
<feature type="transmembrane region" description="Helical" evidence="8">
    <location>
        <begin position="287"/>
        <end position="313"/>
    </location>
</feature>
<name>A0A226D5M5_FOLCA</name>
<gene>
    <name evidence="10" type="ORF">Fcan01_25187</name>
</gene>
<dbReference type="Pfam" id="PF00487">
    <property type="entry name" value="FA_desaturase"/>
    <property type="match status" value="1"/>
</dbReference>
<sequence length="407" mass="47918">MTKQFTDDPFEILYDGYYYDITEFSTRHPGGDVILYYTEKGEHATQAIQQFHNRFFPKVKLMLDNLKRRLATQTESPLTPEERKRHENLTNDFNELFIWAKNQGLFEPSPWRITWQIFECSMIWMIGIYLCGSSRFSLQFFGAILFGLGAGRAGGVRYFTGRAGWVMHEAGHHSLTGNHKADRFIQSILLGILDGLPGGWWRRRHNKHHAMPQRIDYDGDLNTLPVIANSIEVVKHPHQGRSFFIQNQKWLFLTVDCFLATMAWRLYSSPRSVTKYKNYFNMAMIAIHWWILLSFAAPWTTIFGVWFGGAYLFGNFALSHSRLPVAKKQTHWVEYAFRHTANIKSSFWVDWWTGYLNFEVVHHLFPTLPPFRSYLLRDKVMPPSMTFPTMSFLIWRRGFKILEIWIM</sequence>
<dbReference type="GO" id="GO:0016020">
    <property type="term" value="C:membrane"/>
    <property type="evidence" value="ECO:0007669"/>
    <property type="project" value="UniProtKB-SubCell"/>
</dbReference>
<evidence type="ECO:0000256" key="2">
    <source>
        <dbReference type="ARBA" id="ARBA00009295"/>
    </source>
</evidence>
<feature type="transmembrane region" description="Helical" evidence="8">
    <location>
        <begin position="250"/>
        <end position="267"/>
    </location>
</feature>
<keyword evidence="7 8" id="KW-0472">Membrane</keyword>
<dbReference type="OrthoDB" id="260091at2759"/>
<evidence type="ECO:0000256" key="5">
    <source>
        <dbReference type="ARBA" id="ARBA00023002"/>
    </source>
</evidence>
<dbReference type="CDD" id="cd03506">
    <property type="entry name" value="Delta6-FADS-like"/>
    <property type="match status" value="1"/>
</dbReference>
<dbReference type="InterPro" id="IPR012171">
    <property type="entry name" value="Fatty_acid_desaturase"/>
</dbReference>
<evidence type="ECO:0000256" key="6">
    <source>
        <dbReference type="ARBA" id="ARBA00023098"/>
    </source>
</evidence>
<evidence type="ECO:0000313" key="11">
    <source>
        <dbReference type="Proteomes" id="UP000198287"/>
    </source>
</evidence>
<dbReference type="Gene3D" id="3.10.120.10">
    <property type="entry name" value="Cytochrome b5-like heme/steroid binding domain"/>
    <property type="match status" value="1"/>
</dbReference>
<dbReference type="PANTHER" id="PTHR19353:SF88">
    <property type="entry name" value="DELTA(5) FATTY ACID DESATURASE FAT-4"/>
    <property type="match status" value="1"/>
</dbReference>
<dbReference type="GO" id="GO:0006629">
    <property type="term" value="P:lipid metabolic process"/>
    <property type="evidence" value="ECO:0007669"/>
    <property type="project" value="UniProtKB-KW"/>
</dbReference>
<evidence type="ECO:0000256" key="3">
    <source>
        <dbReference type="ARBA" id="ARBA00022692"/>
    </source>
</evidence>
<reference evidence="10 11" key="1">
    <citation type="submission" date="2015-12" db="EMBL/GenBank/DDBJ databases">
        <title>The genome of Folsomia candida.</title>
        <authorList>
            <person name="Faddeeva A."/>
            <person name="Derks M.F."/>
            <person name="Anvar Y."/>
            <person name="Smit S."/>
            <person name="Van Straalen N."/>
            <person name="Roelofs D."/>
        </authorList>
    </citation>
    <scope>NUCLEOTIDE SEQUENCE [LARGE SCALE GENOMIC DNA]</scope>
    <source>
        <strain evidence="10 11">VU population</strain>
        <tissue evidence="10">Whole body</tissue>
    </source>
</reference>
<evidence type="ECO:0000256" key="1">
    <source>
        <dbReference type="ARBA" id="ARBA00004141"/>
    </source>
</evidence>
<proteinExistence type="inferred from homology"/>
<dbReference type="Proteomes" id="UP000198287">
    <property type="component" value="Unassembled WGS sequence"/>
</dbReference>
<keyword evidence="3 8" id="KW-0812">Transmembrane</keyword>
<evidence type="ECO:0000313" key="10">
    <source>
        <dbReference type="EMBL" id="OXA40047.1"/>
    </source>
</evidence>
<protein>
    <submittedName>
        <fullName evidence="10">Fatty acid desaturase 2</fullName>
    </submittedName>
</protein>
<dbReference type="EMBL" id="LNIX01000035">
    <property type="protein sequence ID" value="OXA40047.1"/>
    <property type="molecule type" value="Genomic_DNA"/>
</dbReference>
<keyword evidence="6" id="KW-0443">Lipid metabolism</keyword>
<feature type="domain" description="Fatty acid desaturase" evidence="9">
    <location>
        <begin position="155"/>
        <end position="380"/>
    </location>
</feature>
<dbReference type="InterPro" id="IPR036400">
    <property type="entry name" value="Cyt_B5-like_heme/steroid_sf"/>
</dbReference>
<dbReference type="AlphaFoldDB" id="A0A226D5M5"/>
<evidence type="ECO:0000256" key="7">
    <source>
        <dbReference type="ARBA" id="ARBA00023136"/>
    </source>
</evidence>
<dbReference type="SUPFAM" id="SSF55856">
    <property type="entry name" value="Cytochrome b5-like heme/steroid binding domain"/>
    <property type="match status" value="1"/>
</dbReference>
<accession>A0A226D5M5</accession>